<proteinExistence type="inferred from homology"/>
<evidence type="ECO:0000256" key="2">
    <source>
        <dbReference type="ARBA" id="ARBA00022448"/>
    </source>
</evidence>
<keyword evidence="2 7" id="KW-0813">Transport</keyword>
<dbReference type="PROSITE" id="PS50928">
    <property type="entry name" value="ABC_TM1"/>
    <property type="match status" value="1"/>
</dbReference>
<comment type="subcellular location">
    <subcellularLocation>
        <location evidence="1 7">Cell membrane</location>
        <topology evidence="1 7">Multi-pass membrane protein</topology>
    </subcellularLocation>
</comment>
<keyword evidence="3" id="KW-1003">Cell membrane</keyword>
<evidence type="ECO:0000256" key="4">
    <source>
        <dbReference type="ARBA" id="ARBA00022692"/>
    </source>
</evidence>
<protein>
    <submittedName>
        <fullName evidence="10">Peptide/nickel transport system permease protein</fullName>
    </submittedName>
</protein>
<keyword evidence="4 7" id="KW-0812">Transmembrane</keyword>
<evidence type="ECO:0000313" key="11">
    <source>
        <dbReference type="Proteomes" id="UP000553888"/>
    </source>
</evidence>
<dbReference type="Proteomes" id="UP000553888">
    <property type="component" value="Unassembled WGS sequence"/>
</dbReference>
<feature type="transmembrane region" description="Helical" evidence="7">
    <location>
        <begin position="172"/>
        <end position="195"/>
    </location>
</feature>
<feature type="transmembrane region" description="Helical" evidence="7">
    <location>
        <begin position="135"/>
        <end position="160"/>
    </location>
</feature>
<feature type="region of interest" description="Disordered" evidence="8">
    <location>
        <begin position="326"/>
        <end position="367"/>
    </location>
</feature>
<gene>
    <name evidence="10" type="ORF">BJ979_001984</name>
</gene>
<keyword evidence="6 7" id="KW-0472">Membrane</keyword>
<dbReference type="Pfam" id="PF19300">
    <property type="entry name" value="BPD_transp_1_N"/>
    <property type="match status" value="1"/>
</dbReference>
<sequence length="367" mass="38337">MTRYLLRRLLQAVGVLWAAYTATFLILWALPGDPVRILAGPDATDLSDAQLDALRHELGLDRPLWLQYVDGIGQVLRGDLGRSIGSGRPVADLIAAALPSTLQITALGIVLAILGGTGVAIAATLTRSRVLARVLLALPPVGVAVPGFWFGLLLIQWFSFQLRWLPALGDKTWTAAILPSIALALPTGAAIAQLLSKSLATTLREPYVDAVWAKGAGRGRVHFAHALRNAALPALTYTGVIVGGLLSGTVVTETVFSRPGIGRLTATAVTAQDIPIVQGVVLFAALVFVVVSLVVDLLYPLLDPRIRLAGPRARARAREAFAGAVDADAPASAAGLSPTPTSATAAETTPAHAAHPRTELETTGARS</sequence>
<keyword evidence="11" id="KW-1185">Reference proteome</keyword>
<dbReference type="Gene3D" id="1.10.3720.10">
    <property type="entry name" value="MetI-like"/>
    <property type="match status" value="1"/>
</dbReference>
<evidence type="ECO:0000256" key="6">
    <source>
        <dbReference type="ARBA" id="ARBA00023136"/>
    </source>
</evidence>
<evidence type="ECO:0000256" key="5">
    <source>
        <dbReference type="ARBA" id="ARBA00022989"/>
    </source>
</evidence>
<evidence type="ECO:0000256" key="8">
    <source>
        <dbReference type="SAM" id="MobiDB-lite"/>
    </source>
</evidence>
<feature type="compositionally biased region" description="Low complexity" evidence="8">
    <location>
        <begin position="326"/>
        <end position="353"/>
    </location>
</feature>
<reference evidence="10 11" key="1">
    <citation type="submission" date="2020-07" db="EMBL/GenBank/DDBJ databases">
        <title>Sequencing the genomes of 1000 actinobacteria strains.</title>
        <authorList>
            <person name="Klenk H.-P."/>
        </authorList>
    </citation>
    <scope>NUCLEOTIDE SEQUENCE [LARGE SCALE GENOMIC DNA]</scope>
    <source>
        <strain evidence="10 11">DSM 23141</strain>
    </source>
</reference>
<keyword evidence="5 7" id="KW-1133">Transmembrane helix</keyword>
<dbReference type="Pfam" id="PF00528">
    <property type="entry name" value="BPD_transp_1"/>
    <property type="match status" value="1"/>
</dbReference>
<evidence type="ECO:0000256" key="3">
    <source>
        <dbReference type="ARBA" id="ARBA00022475"/>
    </source>
</evidence>
<feature type="domain" description="ABC transmembrane type-1" evidence="9">
    <location>
        <begin position="98"/>
        <end position="299"/>
    </location>
</feature>
<dbReference type="RefSeq" id="WP_179567511.1">
    <property type="nucleotide sequence ID" value="NZ_JACBZY010000001.1"/>
</dbReference>
<feature type="transmembrane region" description="Helical" evidence="7">
    <location>
        <begin position="276"/>
        <end position="302"/>
    </location>
</feature>
<evidence type="ECO:0000256" key="7">
    <source>
        <dbReference type="RuleBase" id="RU363032"/>
    </source>
</evidence>
<dbReference type="AlphaFoldDB" id="A0A852YJN5"/>
<comment type="similarity">
    <text evidence="7">Belongs to the binding-protein-dependent transport system permease family.</text>
</comment>
<dbReference type="EMBL" id="JACBZY010000001">
    <property type="protein sequence ID" value="NYG99358.1"/>
    <property type="molecule type" value="Genomic_DNA"/>
</dbReference>
<feature type="transmembrane region" description="Helical" evidence="7">
    <location>
        <begin position="102"/>
        <end position="123"/>
    </location>
</feature>
<dbReference type="GO" id="GO:0005886">
    <property type="term" value="C:plasma membrane"/>
    <property type="evidence" value="ECO:0007669"/>
    <property type="project" value="UniProtKB-SubCell"/>
</dbReference>
<name>A0A852YJN5_9MICO</name>
<dbReference type="SUPFAM" id="SSF161098">
    <property type="entry name" value="MetI-like"/>
    <property type="match status" value="1"/>
</dbReference>
<feature type="transmembrane region" description="Helical" evidence="7">
    <location>
        <begin position="234"/>
        <end position="256"/>
    </location>
</feature>
<dbReference type="PANTHER" id="PTHR43163">
    <property type="entry name" value="DIPEPTIDE TRANSPORT SYSTEM PERMEASE PROTEIN DPPB-RELATED"/>
    <property type="match status" value="1"/>
</dbReference>
<dbReference type="InterPro" id="IPR045621">
    <property type="entry name" value="BPD_transp_1_N"/>
</dbReference>
<dbReference type="CDD" id="cd06261">
    <property type="entry name" value="TM_PBP2"/>
    <property type="match status" value="1"/>
</dbReference>
<evidence type="ECO:0000256" key="1">
    <source>
        <dbReference type="ARBA" id="ARBA00004651"/>
    </source>
</evidence>
<dbReference type="GO" id="GO:0055085">
    <property type="term" value="P:transmembrane transport"/>
    <property type="evidence" value="ECO:0007669"/>
    <property type="project" value="InterPro"/>
</dbReference>
<evidence type="ECO:0000313" key="10">
    <source>
        <dbReference type="EMBL" id="NYG99358.1"/>
    </source>
</evidence>
<accession>A0A852YJN5</accession>
<feature type="transmembrane region" description="Helical" evidence="7">
    <location>
        <begin position="12"/>
        <end position="30"/>
    </location>
</feature>
<organism evidence="10 11">
    <name type="scientific">Schumannella luteola</name>
    <dbReference type="NCBI Taxonomy" id="472059"/>
    <lineage>
        <taxon>Bacteria</taxon>
        <taxon>Bacillati</taxon>
        <taxon>Actinomycetota</taxon>
        <taxon>Actinomycetes</taxon>
        <taxon>Micrococcales</taxon>
        <taxon>Microbacteriaceae</taxon>
        <taxon>Schumannella</taxon>
    </lineage>
</organism>
<dbReference type="InterPro" id="IPR035906">
    <property type="entry name" value="MetI-like_sf"/>
</dbReference>
<comment type="caution">
    <text evidence="10">The sequence shown here is derived from an EMBL/GenBank/DDBJ whole genome shotgun (WGS) entry which is preliminary data.</text>
</comment>
<evidence type="ECO:0000259" key="9">
    <source>
        <dbReference type="PROSITE" id="PS50928"/>
    </source>
</evidence>
<dbReference type="InterPro" id="IPR000515">
    <property type="entry name" value="MetI-like"/>
</dbReference>
<dbReference type="PANTHER" id="PTHR43163:SF6">
    <property type="entry name" value="DIPEPTIDE TRANSPORT SYSTEM PERMEASE PROTEIN DPPB-RELATED"/>
    <property type="match status" value="1"/>
</dbReference>